<name>A0A7H8RA94_TALRU</name>
<dbReference type="InterPro" id="IPR050815">
    <property type="entry name" value="TF_fung"/>
</dbReference>
<accession>A0A7H8RA94</accession>
<evidence type="ECO:0000313" key="10">
    <source>
        <dbReference type="Proteomes" id="UP000509510"/>
    </source>
</evidence>
<evidence type="ECO:0000256" key="4">
    <source>
        <dbReference type="ARBA" id="ARBA00023125"/>
    </source>
</evidence>
<dbReference type="RefSeq" id="XP_035349410.1">
    <property type="nucleotide sequence ID" value="XM_035493517.1"/>
</dbReference>
<evidence type="ECO:0000259" key="8">
    <source>
        <dbReference type="PROSITE" id="PS50048"/>
    </source>
</evidence>
<keyword evidence="4" id="KW-0238">DNA-binding</keyword>
<feature type="region of interest" description="Disordered" evidence="7">
    <location>
        <begin position="1"/>
        <end position="22"/>
    </location>
</feature>
<sequence length="714" mass="80677">MENDLPPTGHAATLPSQVPPGAGKVTVSCLRCRSQKLKCNRELPSCVRCRQHGAACHYPSAPDRRRIAQKTSQARARAKQRANALLRDGGDEIVGPSESSIVNKSNNRRHANVFSKEDSHDASPNSDNPIDVETTDLPSTEVGLLLLEIYFKQVYNSTLLFHKTVTFQLYLQNDLPDYLLRAIYAHAAIFLEQFDTPYKEYIRILPVQTLLQKSWSWARSASQQVLSYADEPTLVIIQTLQVLQFYYFSRNETQRAVIHASLAYRLNPLLGYDRLLDDVSSSSSANCNIQFDHEMKRRCFWASWCTLCIGGSRLEPSSTWDNVAGLPLPAKFEKRKPGLGVELMLGQKMDGAWETSSRTILIDGTQSEQFPGSLMAELVKILRVWAKVQEFLAESHSHHDTQRMNQRSSFFDILELIEHHIDWPFIDLCARAESYNESIELITNIYSVYFVSRLLLHASMVPILSGCSGCLRCSREPTPNNADIVLEQATAFARLLRQFIRNNLDITRLWPFLGYGAFMAGSVFVVYKNNVQSARSTNQSLHTPGMDSDEMSSVRTVLEVLSLYWKPLRVMAVKLNESIEMGQHAVLDSITSPMYPWYTPSHPNHTAEKRTTHYRYDSAVPKTLSLRGVNESGSIHDDSYPAVLDDGHVSSLRKADTENHLLHTLHYGFQSGFHNTFLEHDDAEILDLNWWGITPTANASGFPRPLGEVPQETQ</sequence>
<dbReference type="CDD" id="cd12148">
    <property type="entry name" value="fungal_TF_MHR"/>
    <property type="match status" value="1"/>
</dbReference>
<dbReference type="OrthoDB" id="309640at2759"/>
<evidence type="ECO:0000313" key="9">
    <source>
        <dbReference type="EMBL" id="QKX63236.1"/>
    </source>
</evidence>
<keyword evidence="6" id="KW-0539">Nucleus</keyword>
<dbReference type="Gene3D" id="4.10.240.10">
    <property type="entry name" value="Zn(2)-C6 fungal-type DNA-binding domain"/>
    <property type="match status" value="1"/>
</dbReference>
<keyword evidence="2" id="KW-0479">Metal-binding</keyword>
<organism evidence="9 10">
    <name type="scientific">Talaromyces rugulosus</name>
    <name type="common">Penicillium rugulosum</name>
    <dbReference type="NCBI Taxonomy" id="121627"/>
    <lineage>
        <taxon>Eukaryota</taxon>
        <taxon>Fungi</taxon>
        <taxon>Dikarya</taxon>
        <taxon>Ascomycota</taxon>
        <taxon>Pezizomycotina</taxon>
        <taxon>Eurotiomycetes</taxon>
        <taxon>Eurotiomycetidae</taxon>
        <taxon>Eurotiales</taxon>
        <taxon>Trichocomaceae</taxon>
        <taxon>Talaromyces</taxon>
        <taxon>Talaromyces sect. Islandici</taxon>
    </lineage>
</organism>
<comment type="subcellular location">
    <subcellularLocation>
        <location evidence="1">Nucleus</location>
    </subcellularLocation>
</comment>
<evidence type="ECO:0000256" key="1">
    <source>
        <dbReference type="ARBA" id="ARBA00004123"/>
    </source>
</evidence>
<dbReference type="EMBL" id="CP055903">
    <property type="protein sequence ID" value="QKX63236.1"/>
    <property type="molecule type" value="Genomic_DNA"/>
</dbReference>
<evidence type="ECO:0000256" key="3">
    <source>
        <dbReference type="ARBA" id="ARBA00023015"/>
    </source>
</evidence>
<proteinExistence type="predicted"/>
<dbReference type="GO" id="GO:0003677">
    <property type="term" value="F:DNA binding"/>
    <property type="evidence" value="ECO:0007669"/>
    <property type="project" value="UniProtKB-KW"/>
</dbReference>
<evidence type="ECO:0000256" key="6">
    <source>
        <dbReference type="ARBA" id="ARBA00023242"/>
    </source>
</evidence>
<dbReference type="InterPro" id="IPR001138">
    <property type="entry name" value="Zn2Cys6_DnaBD"/>
</dbReference>
<dbReference type="PANTHER" id="PTHR47338:SF5">
    <property type="entry name" value="ZN(II)2CYS6 TRANSCRIPTION FACTOR (EUROFUNG)"/>
    <property type="match status" value="1"/>
</dbReference>
<dbReference type="CDD" id="cd00067">
    <property type="entry name" value="GAL4"/>
    <property type="match status" value="1"/>
</dbReference>
<dbReference type="Proteomes" id="UP000509510">
    <property type="component" value="Chromosome VI"/>
</dbReference>
<feature type="domain" description="Zn(2)-C6 fungal-type" evidence="8">
    <location>
        <begin position="28"/>
        <end position="58"/>
    </location>
</feature>
<reference evidence="10" key="1">
    <citation type="submission" date="2020-06" db="EMBL/GenBank/DDBJ databases">
        <title>A chromosome-scale genome assembly of Talaromyces rugulosus W13939.</title>
        <authorList>
            <person name="Wang B."/>
            <person name="Guo L."/>
            <person name="Ye K."/>
            <person name="Wang L."/>
        </authorList>
    </citation>
    <scope>NUCLEOTIDE SEQUENCE [LARGE SCALE GENOMIC DNA]</scope>
    <source>
        <strain evidence="10">W13939</strain>
    </source>
</reference>
<evidence type="ECO:0000256" key="7">
    <source>
        <dbReference type="SAM" id="MobiDB-lite"/>
    </source>
</evidence>
<dbReference type="AlphaFoldDB" id="A0A7H8RA94"/>
<gene>
    <name evidence="9" type="ORF">TRUGW13939_10405</name>
</gene>
<dbReference type="PROSITE" id="PS50048">
    <property type="entry name" value="ZN2_CY6_FUNGAL_2"/>
    <property type="match status" value="1"/>
</dbReference>
<dbReference type="Pfam" id="PF00172">
    <property type="entry name" value="Zn_clus"/>
    <property type="match status" value="1"/>
</dbReference>
<keyword evidence="3" id="KW-0805">Transcription regulation</keyword>
<protein>
    <recommendedName>
        <fullName evidence="8">Zn(2)-C6 fungal-type domain-containing protein</fullName>
    </recommendedName>
</protein>
<dbReference type="KEGG" id="trg:TRUGW13939_10405"/>
<evidence type="ECO:0000256" key="2">
    <source>
        <dbReference type="ARBA" id="ARBA00022723"/>
    </source>
</evidence>
<dbReference type="PROSITE" id="PS00463">
    <property type="entry name" value="ZN2_CY6_FUNGAL_1"/>
    <property type="match status" value="1"/>
</dbReference>
<dbReference type="InterPro" id="IPR036864">
    <property type="entry name" value="Zn2-C6_fun-type_DNA-bd_sf"/>
</dbReference>
<dbReference type="GO" id="GO:0000981">
    <property type="term" value="F:DNA-binding transcription factor activity, RNA polymerase II-specific"/>
    <property type="evidence" value="ECO:0007669"/>
    <property type="project" value="InterPro"/>
</dbReference>
<keyword evidence="10" id="KW-1185">Reference proteome</keyword>
<dbReference type="SMART" id="SM00066">
    <property type="entry name" value="GAL4"/>
    <property type="match status" value="1"/>
</dbReference>
<dbReference type="PANTHER" id="PTHR47338">
    <property type="entry name" value="ZN(II)2CYS6 TRANSCRIPTION FACTOR (EUROFUNG)-RELATED"/>
    <property type="match status" value="1"/>
</dbReference>
<dbReference type="GO" id="GO:0008270">
    <property type="term" value="F:zinc ion binding"/>
    <property type="evidence" value="ECO:0007669"/>
    <property type="project" value="InterPro"/>
</dbReference>
<dbReference type="SUPFAM" id="SSF57701">
    <property type="entry name" value="Zn2/Cys6 DNA-binding domain"/>
    <property type="match status" value="1"/>
</dbReference>
<feature type="region of interest" description="Disordered" evidence="7">
    <location>
        <begin position="87"/>
        <end position="134"/>
    </location>
</feature>
<dbReference type="GO" id="GO:0005634">
    <property type="term" value="C:nucleus"/>
    <property type="evidence" value="ECO:0007669"/>
    <property type="project" value="UniProtKB-SubCell"/>
</dbReference>
<evidence type="ECO:0000256" key="5">
    <source>
        <dbReference type="ARBA" id="ARBA00023163"/>
    </source>
</evidence>
<dbReference type="GeneID" id="55997885"/>
<keyword evidence="5" id="KW-0804">Transcription</keyword>